<dbReference type="InterPro" id="IPR035426">
    <property type="entry name" value="Gemin2/Brr1"/>
</dbReference>
<evidence type="ECO:0000256" key="1">
    <source>
        <dbReference type="ARBA" id="ARBA00025758"/>
    </source>
</evidence>
<gene>
    <name evidence="3" type="ORF">GLOTRDRAFT_113853</name>
</gene>
<reference evidence="3 4" key="1">
    <citation type="journal article" date="2012" name="Science">
        <title>The Paleozoic origin of enzymatic lignin decomposition reconstructed from 31 fungal genomes.</title>
        <authorList>
            <person name="Floudas D."/>
            <person name="Binder M."/>
            <person name="Riley R."/>
            <person name="Barry K."/>
            <person name="Blanchette R.A."/>
            <person name="Henrissat B."/>
            <person name="Martinez A.T."/>
            <person name="Otillar R."/>
            <person name="Spatafora J.W."/>
            <person name="Yadav J.S."/>
            <person name="Aerts A."/>
            <person name="Benoit I."/>
            <person name="Boyd A."/>
            <person name="Carlson A."/>
            <person name="Copeland A."/>
            <person name="Coutinho P.M."/>
            <person name="de Vries R.P."/>
            <person name="Ferreira P."/>
            <person name="Findley K."/>
            <person name="Foster B."/>
            <person name="Gaskell J."/>
            <person name="Glotzer D."/>
            <person name="Gorecki P."/>
            <person name="Heitman J."/>
            <person name="Hesse C."/>
            <person name="Hori C."/>
            <person name="Igarashi K."/>
            <person name="Jurgens J.A."/>
            <person name="Kallen N."/>
            <person name="Kersten P."/>
            <person name="Kohler A."/>
            <person name="Kuees U."/>
            <person name="Kumar T.K.A."/>
            <person name="Kuo A."/>
            <person name="LaButti K."/>
            <person name="Larrondo L.F."/>
            <person name="Lindquist E."/>
            <person name="Ling A."/>
            <person name="Lombard V."/>
            <person name="Lucas S."/>
            <person name="Lundell T."/>
            <person name="Martin R."/>
            <person name="McLaughlin D.J."/>
            <person name="Morgenstern I."/>
            <person name="Morin E."/>
            <person name="Murat C."/>
            <person name="Nagy L.G."/>
            <person name="Nolan M."/>
            <person name="Ohm R.A."/>
            <person name="Patyshakuliyeva A."/>
            <person name="Rokas A."/>
            <person name="Ruiz-Duenas F.J."/>
            <person name="Sabat G."/>
            <person name="Salamov A."/>
            <person name="Samejima M."/>
            <person name="Schmutz J."/>
            <person name="Slot J.C."/>
            <person name="St John F."/>
            <person name="Stenlid J."/>
            <person name="Sun H."/>
            <person name="Sun S."/>
            <person name="Syed K."/>
            <person name="Tsang A."/>
            <person name="Wiebenga A."/>
            <person name="Young D."/>
            <person name="Pisabarro A."/>
            <person name="Eastwood D.C."/>
            <person name="Martin F."/>
            <person name="Cullen D."/>
            <person name="Grigoriev I.V."/>
            <person name="Hibbett D.S."/>
        </authorList>
    </citation>
    <scope>NUCLEOTIDE SEQUENCE [LARGE SCALE GENOMIC DNA]</scope>
    <source>
        <strain evidence="3 4">ATCC 11539</strain>
    </source>
</reference>
<dbReference type="GeneID" id="19299795"/>
<comment type="similarity">
    <text evidence="1">Belongs to the gemin-2 family.</text>
</comment>
<dbReference type="GO" id="GO:0032797">
    <property type="term" value="C:SMN complex"/>
    <property type="evidence" value="ECO:0007669"/>
    <property type="project" value="TreeGrafter"/>
</dbReference>
<evidence type="ECO:0000313" key="3">
    <source>
        <dbReference type="EMBL" id="EPQ59024.1"/>
    </source>
</evidence>
<dbReference type="eggNOG" id="ENOG502SCAA">
    <property type="taxonomic scope" value="Eukaryota"/>
</dbReference>
<dbReference type="OMA" id="YFTHWIN"/>
<proteinExistence type="inferred from homology"/>
<feature type="region of interest" description="Disordered" evidence="2">
    <location>
        <begin position="1"/>
        <end position="31"/>
    </location>
</feature>
<dbReference type="Pfam" id="PF04938">
    <property type="entry name" value="SIP1"/>
    <property type="match status" value="1"/>
</dbReference>
<dbReference type="KEGG" id="gtr:GLOTRDRAFT_113853"/>
<name>S7S014_GLOTA</name>
<sequence length="395" mass="44821">MSSAIKRKRDDFEDSDEEEPSFGRQILPVANLPDNYNGPINDGAQYLFTVRRDARRLPHVVRVPNPYEVPDVPQPLKPDTPHPSAPSQAWRLTFERRFRNFRKNTIQPTIHVRIPEKKPKQKLMPDKNERDLWWEFIAGKPEAVWNPPKKVKQPKGKGKKGKGMRAFSEDILDYDDSREDSASLDVTGQSVGDGGSVVLTYDDPDASMSSEHGVTSGSLPTPRATPARPGEGDVGSSALSTEVFTPREPTPALLSRVDHRLAIHLLMYLTNWVNHHLRHPEHMSNRILEVHARWMFALLSRVDDYVGADDMSLLRNLARACIGLLKERMWKKTFLAQAGVAEQEQGEIHEAVPDVHVMSERSCWMVIAAIVDVWAQKDLWQDAETMLREHQSQAL</sequence>
<feature type="region of interest" description="Disordered" evidence="2">
    <location>
        <begin position="145"/>
        <end position="164"/>
    </location>
</feature>
<evidence type="ECO:0000256" key="2">
    <source>
        <dbReference type="SAM" id="MobiDB-lite"/>
    </source>
</evidence>
<dbReference type="Gene3D" id="1.20.58.1070">
    <property type="match status" value="1"/>
</dbReference>
<keyword evidence="4" id="KW-1185">Reference proteome</keyword>
<dbReference type="HOGENOM" id="CLU_061593_0_0_1"/>
<feature type="compositionally biased region" description="Pro residues" evidence="2">
    <location>
        <begin position="72"/>
        <end position="84"/>
    </location>
</feature>
<evidence type="ECO:0000313" key="4">
    <source>
        <dbReference type="Proteomes" id="UP000030669"/>
    </source>
</evidence>
<dbReference type="GO" id="GO:0000387">
    <property type="term" value="P:spliceosomal snRNP assembly"/>
    <property type="evidence" value="ECO:0007669"/>
    <property type="project" value="InterPro"/>
</dbReference>
<protein>
    <submittedName>
        <fullName evidence="3">Uncharacterized protein</fullName>
    </submittedName>
</protein>
<dbReference type="PRINTS" id="PR02039">
    <property type="entry name" value="SPLICEFRBRR1"/>
</dbReference>
<accession>S7S014</accession>
<organism evidence="3 4">
    <name type="scientific">Gloeophyllum trabeum (strain ATCC 11539 / FP-39264 / Madison 617)</name>
    <name type="common">Brown rot fungus</name>
    <dbReference type="NCBI Taxonomy" id="670483"/>
    <lineage>
        <taxon>Eukaryota</taxon>
        <taxon>Fungi</taxon>
        <taxon>Dikarya</taxon>
        <taxon>Basidiomycota</taxon>
        <taxon>Agaricomycotina</taxon>
        <taxon>Agaricomycetes</taxon>
        <taxon>Gloeophyllales</taxon>
        <taxon>Gloeophyllaceae</taxon>
        <taxon>Gloeophyllum</taxon>
    </lineage>
</organism>
<dbReference type="RefSeq" id="XP_007862120.1">
    <property type="nucleotide sequence ID" value="XM_007863929.1"/>
</dbReference>
<dbReference type="PANTHER" id="PTHR12794">
    <property type="entry name" value="GEMIN2"/>
    <property type="match status" value="1"/>
</dbReference>
<dbReference type="Proteomes" id="UP000030669">
    <property type="component" value="Unassembled WGS sequence"/>
</dbReference>
<feature type="compositionally biased region" description="Basic residues" evidence="2">
    <location>
        <begin position="149"/>
        <end position="163"/>
    </location>
</feature>
<dbReference type="EMBL" id="KB469297">
    <property type="protein sequence ID" value="EPQ59024.1"/>
    <property type="molecule type" value="Genomic_DNA"/>
</dbReference>
<dbReference type="AlphaFoldDB" id="S7S014"/>
<feature type="compositionally biased region" description="Polar residues" evidence="2">
    <location>
        <begin position="207"/>
        <end position="219"/>
    </location>
</feature>
<dbReference type="GO" id="GO:0030532">
    <property type="term" value="C:small nuclear ribonucleoprotein complex"/>
    <property type="evidence" value="ECO:0007669"/>
    <property type="project" value="InterPro"/>
</dbReference>
<dbReference type="OrthoDB" id="428895at2759"/>
<dbReference type="PANTHER" id="PTHR12794:SF0">
    <property type="entry name" value="GEM-ASSOCIATED PROTEIN 2"/>
    <property type="match status" value="1"/>
</dbReference>
<dbReference type="InterPro" id="IPR023251">
    <property type="entry name" value="Brr1"/>
</dbReference>
<feature type="region of interest" description="Disordered" evidence="2">
    <location>
        <begin position="68"/>
        <end position="87"/>
    </location>
</feature>
<feature type="region of interest" description="Disordered" evidence="2">
    <location>
        <begin position="203"/>
        <end position="237"/>
    </location>
</feature>